<dbReference type="SUPFAM" id="SSF50182">
    <property type="entry name" value="Sm-like ribonucleoproteins"/>
    <property type="match status" value="1"/>
</dbReference>
<dbReference type="InterPro" id="IPR023408">
    <property type="entry name" value="MscS_beta-dom_sf"/>
</dbReference>
<dbReference type="AlphaFoldDB" id="A0A2K1NWS6"/>
<evidence type="ECO:0000256" key="6">
    <source>
        <dbReference type="ARBA" id="ARBA00023136"/>
    </source>
</evidence>
<comment type="subcellular location">
    <subcellularLocation>
        <location evidence="1">Cell membrane</location>
        <topology evidence="1">Multi-pass membrane protein</topology>
    </subcellularLocation>
</comment>
<evidence type="ECO:0000256" key="7">
    <source>
        <dbReference type="SAM" id="Phobius"/>
    </source>
</evidence>
<feature type="domain" description="Mechanosensitive ion channel MscS C-terminal" evidence="9">
    <location>
        <begin position="172"/>
        <end position="255"/>
    </location>
</feature>
<dbReference type="InterPro" id="IPR045275">
    <property type="entry name" value="MscS_archaea/bacteria_type"/>
</dbReference>
<evidence type="ECO:0000256" key="2">
    <source>
        <dbReference type="ARBA" id="ARBA00008017"/>
    </source>
</evidence>
<evidence type="ECO:0000256" key="3">
    <source>
        <dbReference type="ARBA" id="ARBA00022475"/>
    </source>
</evidence>
<reference evidence="10 11" key="1">
    <citation type="submission" date="2013-12" db="EMBL/GenBank/DDBJ databases">
        <title>Comparative genomics of Petrotoga isolates.</title>
        <authorList>
            <person name="Nesbo C.L."/>
            <person name="Charchuk R."/>
            <person name="Chow K."/>
        </authorList>
    </citation>
    <scope>NUCLEOTIDE SEQUENCE [LARGE SCALE GENOMIC DNA]</scope>
    <source>
        <strain evidence="10 11">DSM 13574</strain>
    </source>
</reference>
<keyword evidence="3" id="KW-1003">Cell membrane</keyword>
<accession>A0A2K1NWS6</accession>
<evidence type="ECO:0000313" key="11">
    <source>
        <dbReference type="Proteomes" id="UP000236434"/>
    </source>
</evidence>
<evidence type="ECO:0000313" key="10">
    <source>
        <dbReference type="EMBL" id="PNR94990.1"/>
    </source>
</evidence>
<dbReference type="InterPro" id="IPR006685">
    <property type="entry name" value="MscS_channel_2nd"/>
</dbReference>
<organism evidence="10 11">
    <name type="scientific">Petrotoga olearia DSM 13574</name>
    <dbReference type="NCBI Taxonomy" id="1122955"/>
    <lineage>
        <taxon>Bacteria</taxon>
        <taxon>Thermotogati</taxon>
        <taxon>Thermotogota</taxon>
        <taxon>Thermotogae</taxon>
        <taxon>Petrotogales</taxon>
        <taxon>Petrotogaceae</taxon>
        <taxon>Petrotoga</taxon>
    </lineage>
</organism>
<keyword evidence="6 7" id="KW-0472">Membrane</keyword>
<evidence type="ECO:0000256" key="1">
    <source>
        <dbReference type="ARBA" id="ARBA00004651"/>
    </source>
</evidence>
<evidence type="ECO:0000256" key="4">
    <source>
        <dbReference type="ARBA" id="ARBA00022692"/>
    </source>
</evidence>
<keyword evidence="5 7" id="KW-1133">Transmembrane helix</keyword>
<dbReference type="InterPro" id="IPR049278">
    <property type="entry name" value="MS_channel_C"/>
</dbReference>
<dbReference type="PANTHER" id="PTHR30221:SF1">
    <property type="entry name" value="SMALL-CONDUCTANCE MECHANOSENSITIVE CHANNEL"/>
    <property type="match status" value="1"/>
</dbReference>
<feature type="transmembrane region" description="Helical" evidence="7">
    <location>
        <begin position="81"/>
        <end position="100"/>
    </location>
</feature>
<dbReference type="OrthoDB" id="9809206at2"/>
<feature type="domain" description="Mechanosensitive ion channel MscS" evidence="8">
    <location>
        <begin position="100"/>
        <end position="161"/>
    </location>
</feature>
<dbReference type="InterPro" id="IPR011014">
    <property type="entry name" value="MscS_channel_TM-2"/>
</dbReference>
<feature type="transmembrane region" description="Helical" evidence="7">
    <location>
        <begin position="54"/>
        <end position="75"/>
    </location>
</feature>
<dbReference type="InterPro" id="IPR011066">
    <property type="entry name" value="MscS_channel_C_sf"/>
</dbReference>
<dbReference type="SUPFAM" id="SSF82861">
    <property type="entry name" value="Mechanosensitive channel protein MscS (YggB), transmembrane region"/>
    <property type="match status" value="1"/>
</dbReference>
<comment type="caution">
    <text evidence="10">The sequence shown here is derived from an EMBL/GenBank/DDBJ whole genome shotgun (WGS) entry which is preliminary data.</text>
</comment>
<gene>
    <name evidence="10" type="ORF">X929_08950</name>
</gene>
<dbReference type="GO" id="GO:0008381">
    <property type="term" value="F:mechanosensitive monoatomic ion channel activity"/>
    <property type="evidence" value="ECO:0007669"/>
    <property type="project" value="InterPro"/>
</dbReference>
<dbReference type="PANTHER" id="PTHR30221">
    <property type="entry name" value="SMALL-CONDUCTANCE MECHANOSENSITIVE CHANNEL"/>
    <property type="match status" value="1"/>
</dbReference>
<dbReference type="Gene3D" id="2.30.30.60">
    <property type="match status" value="1"/>
</dbReference>
<dbReference type="Pfam" id="PF21082">
    <property type="entry name" value="MS_channel_3rd"/>
    <property type="match status" value="1"/>
</dbReference>
<dbReference type="Gene3D" id="1.10.287.1260">
    <property type="match status" value="1"/>
</dbReference>
<sequence>MPEWLQTTINYLIRIGISVAILFIARYLAKFIYRIIINTAEKSGRVTLQYKKSLMTILNIAMYTLGGFIIISVIFTNLSAFLAGLGIGGIIVAFAVQEPLGNLICGFLIMLNHLVVDGEAVEINGISGSVEEINVNHVVIRTWDGRRVNLPSREVWSSKIIHYWPTNIRRNEVKVGVSYSSDLNKVINVIDEAVRSAELVHIDDDHQPLIVFDGYADSSINFIVRFWAKQENFINSSMDVAKSIKQKFEENKVEIPFNQLDLHIKEVPNEITQNKENI</sequence>
<evidence type="ECO:0000259" key="9">
    <source>
        <dbReference type="Pfam" id="PF21082"/>
    </source>
</evidence>
<dbReference type="RefSeq" id="WP_012207960.1">
    <property type="nucleotide sequence ID" value="NZ_AZRL01000022.1"/>
</dbReference>
<evidence type="ECO:0000256" key="5">
    <source>
        <dbReference type="ARBA" id="ARBA00022989"/>
    </source>
</evidence>
<comment type="similarity">
    <text evidence="2">Belongs to the MscS (TC 1.A.23) family.</text>
</comment>
<proteinExistence type="inferred from homology"/>
<dbReference type="SUPFAM" id="SSF82689">
    <property type="entry name" value="Mechanosensitive channel protein MscS (YggB), C-terminal domain"/>
    <property type="match status" value="1"/>
</dbReference>
<dbReference type="Gene3D" id="3.30.70.100">
    <property type="match status" value="1"/>
</dbReference>
<dbReference type="InterPro" id="IPR010920">
    <property type="entry name" value="LSM_dom_sf"/>
</dbReference>
<feature type="transmembrane region" description="Helical" evidence="7">
    <location>
        <begin position="12"/>
        <end position="33"/>
    </location>
</feature>
<protein>
    <submittedName>
        <fullName evidence="10">Small mechanosensitive ion channel protein MscS</fullName>
    </submittedName>
</protein>
<keyword evidence="4 7" id="KW-0812">Transmembrane</keyword>
<dbReference type="Pfam" id="PF00924">
    <property type="entry name" value="MS_channel_2nd"/>
    <property type="match status" value="1"/>
</dbReference>
<dbReference type="Proteomes" id="UP000236434">
    <property type="component" value="Unassembled WGS sequence"/>
</dbReference>
<evidence type="ECO:0000259" key="8">
    <source>
        <dbReference type="Pfam" id="PF00924"/>
    </source>
</evidence>
<dbReference type="EMBL" id="AZRL01000022">
    <property type="protein sequence ID" value="PNR94990.1"/>
    <property type="molecule type" value="Genomic_DNA"/>
</dbReference>
<name>A0A2K1NWS6_9BACT</name>
<dbReference type="GO" id="GO:0005886">
    <property type="term" value="C:plasma membrane"/>
    <property type="evidence" value="ECO:0007669"/>
    <property type="project" value="UniProtKB-SubCell"/>
</dbReference>